<evidence type="ECO:0000313" key="5">
    <source>
        <dbReference type="WBParaSite" id="ACOC_0000018101-mRNA-1"/>
    </source>
</evidence>
<sequence length="181" mass="21241">MGWRLRRVRRKDEDIFVKLLIIAIVGSVIYFSTVQTFDIYRYQVAGGLWSSESESSRPRNESMEKLEIFVVPFTHVDPGWLKTFDSYSESTDSILNNMHQFMTKNGNMTFIWAEMVFLERWWSKQNDSVREDVRRLLKSGRLELTSGSWVMTDEANVYYPVSVDNIIEGHQFIHQEIGANI</sequence>
<dbReference type="GO" id="GO:0006013">
    <property type="term" value="P:mannose metabolic process"/>
    <property type="evidence" value="ECO:0007669"/>
    <property type="project" value="InterPro"/>
</dbReference>
<evidence type="ECO:0000313" key="4">
    <source>
        <dbReference type="Proteomes" id="UP000267027"/>
    </source>
</evidence>
<keyword evidence="1" id="KW-1133">Transmembrane helix</keyword>
<evidence type="ECO:0000256" key="1">
    <source>
        <dbReference type="SAM" id="Phobius"/>
    </source>
</evidence>
<protein>
    <submittedName>
        <fullName evidence="5">Glyco_hydro_38N domain-containing protein</fullName>
    </submittedName>
</protein>
<proteinExistence type="predicted"/>
<organism evidence="5">
    <name type="scientific">Angiostrongylus costaricensis</name>
    <name type="common">Nematode worm</name>
    <dbReference type="NCBI Taxonomy" id="334426"/>
    <lineage>
        <taxon>Eukaryota</taxon>
        <taxon>Metazoa</taxon>
        <taxon>Ecdysozoa</taxon>
        <taxon>Nematoda</taxon>
        <taxon>Chromadorea</taxon>
        <taxon>Rhabditida</taxon>
        <taxon>Rhabditina</taxon>
        <taxon>Rhabditomorpha</taxon>
        <taxon>Strongyloidea</taxon>
        <taxon>Metastrongylidae</taxon>
        <taxon>Angiostrongylus</taxon>
    </lineage>
</organism>
<dbReference type="STRING" id="334426.A0A0R3P9R2"/>
<dbReference type="GO" id="GO:0004559">
    <property type="term" value="F:alpha-mannosidase activity"/>
    <property type="evidence" value="ECO:0007669"/>
    <property type="project" value="InterPro"/>
</dbReference>
<dbReference type="PANTHER" id="PTHR11607:SF71">
    <property type="entry name" value="ALPHA-MANNOSIDASE"/>
    <property type="match status" value="1"/>
</dbReference>
<dbReference type="Gene3D" id="3.20.110.10">
    <property type="entry name" value="Glycoside hydrolase 38, N terminal domain"/>
    <property type="match status" value="1"/>
</dbReference>
<dbReference type="InterPro" id="IPR050843">
    <property type="entry name" value="Glycosyl_Hydrlase_38"/>
</dbReference>
<dbReference type="OMA" id="LERWWSK"/>
<reference evidence="3 4" key="2">
    <citation type="submission" date="2018-11" db="EMBL/GenBank/DDBJ databases">
        <authorList>
            <consortium name="Pathogen Informatics"/>
        </authorList>
    </citation>
    <scope>NUCLEOTIDE SEQUENCE [LARGE SCALE GENOMIC DNA]</scope>
    <source>
        <strain evidence="3 4">Costa Rica</strain>
    </source>
</reference>
<evidence type="ECO:0000259" key="2">
    <source>
        <dbReference type="Pfam" id="PF01074"/>
    </source>
</evidence>
<accession>A0A0R3P9R2</accession>
<feature type="transmembrane region" description="Helical" evidence="1">
    <location>
        <begin position="15"/>
        <end position="33"/>
    </location>
</feature>
<dbReference type="GO" id="GO:0000139">
    <property type="term" value="C:Golgi membrane"/>
    <property type="evidence" value="ECO:0007669"/>
    <property type="project" value="TreeGrafter"/>
</dbReference>
<dbReference type="WBParaSite" id="ACOC_0000018101-mRNA-1">
    <property type="protein sequence ID" value="ACOC_0000018101-mRNA-1"/>
    <property type="gene ID" value="ACOC_0000018101"/>
</dbReference>
<keyword evidence="1" id="KW-0472">Membrane</keyword>
<dbReference type="OrthoDB" id="10261055at2759"/>
<gene>
    <name evidence="3" type="ORF">ACOC_LOCUS182</name>
</gene>
<dbReference type="AlphaFoldDB" id="A0A0R3P9R2"/>
<dbReference type="SUPFAM" id="SSF88713">
    <property type="entry name" value="Glycoside hydrolase/deacetylase"/>
    <property type="match status" value="1"/>
</dbReference>
<feature type="domain" description="Glycoside hydrolase family 38 N-terminal" evidence="2">
    <location>
        <begin position="68"/>
        <end position="179"/>
    </location>
</feature>
<name>A0A0R3P9R2_ANGCS</name>
<dbReference type="InterPro" id="IPR011330">
    <property type="entry name" value="Glyco_hydro/deAcase_b/a-brl"/>
</dbReference>
<dbReference type="EMBL" id="UYYA01000014">
    <property type="protein sequence ID" value="VDM51767.1"/>
    <property type="molecule type" value="Genomic_DNA"/>
</dbReference>
<dbReference type="InterPro" id="IPR000602">
    <property type="entry name" value="Glyco_hydro_38_N"/>
</dbReference>
<dbReference type="PANTHER" id="PTHR11607">
    <property type="entry name" value="ALPHA-MANNOSIDASE"/>
    <property type="match status" value="1"/>
</dbReference>
<dbReference type="InterPro" id="IPR027291">
    <property type="entry name" value="Glyco_hydro_38_N_sf"/>
</dbReference>
<dbReference type="Proteomes" id="UP000267027">
    <property type="component" value="Unassembled WGS sequence"/>
</dbReference>
<keyword evidence="1" id="KW-0812">Transmembrane</keyword>
<keyword evidence="4" id="KW-1185">Reference proteome</keyword>
<dbReference type="GO" id="GO:0006491">
    <property type="term" value="P:N-glycan processing"/>
    <property type="evidence" value="ECO:0007669"/>
    <property type="project" value="TreeGrafter"/>
</dbReference>
<evidence type="ECO:0000313" key="3">
    <source>
        <dbReference type="EMBL" id="VDM51767.1"/>
    </source>
</evidence>
<dbReference type="Pfam" id="PF01074">
    <property type="entry name" value="Glyco_hydro_38N"/>
    <property type="match status" value="1"/>
</dbReference>
<reference evidence="5" key="1">
    <citation type="submission" date="2017-02" db="UniProtKB">
        <authorList>
            <consortium name="WormBaseParasite"/>
        </authorList>
    </citation>
    <scope>IDENTIFICATION</scope>
</reference>